<proteinExistence type="predicted"/>
<gene>
    <name evidence="2" type="ORF">PYX00_009698</name>
</gene>
<keyword evidence="1" id="KW-0812">Transmembrane</keyword>
<evidence type="ECO:0000313" key="2">
    <source>
        <dbReference type="EMBL" id="KAL0267423.1"/>
    </source>
</evidence>
<organism evidence="2">
    <name type="scientific">Menopon gallinae</name>
    <name type="common">poultry shaft louse</name>
    <dbReference type="NCBI Taxonomy" id="328185"/>
    <lineage>
        <taxon>Eukaryota</taxon>
        <taxon>Metazoa</taxon>
        <taxon>Ecdysozoa</taxon>
        <taxon>Arthropoda</taxon>
        <taxon>Hexapoda</taxon>
        <taxon>Insecta</taxon>
        <taxon>Pterygota</taxon>
        <taxon>Neoptera</taxon>
        <taxon>Paraneoptera</taxon>
        <taxon>Psocodea</taxon>
        <taxon>Troctomorpha</taxon>
        <taxon>Phthiraptera</taxon>
        <taxon>Amblycera</taxon>
        <taxon>Menoponidae</taxon>
        <taxon>Menopon</taxon>
    </lineage>
</organism>
<keyword evidence="1" id="KW-1133">Transmembrane helix</keyword>
<accession>A0AAW2HD28</accession>
<sequence length="124" mass="14163">MSDDQNTLKLFGVDLLKVECFSYSILRGYIGAVIGGVCGYIFTTNYRITGQSMIGGFFGVSSVCWLSCKYRNKKRLEKWNKLKAEVNRSFEERTSGGEYILPRDVAKRMKEKNAEQKEPVKLND</sequence>
<dbReference type="EMBL" id="JARGDH010000005">
    <property type="protein sequence ID" value="KAL0267423.1"/>
    <property type="molecule type" value="Genomic_DNA"/>
</dbReference>
<feature type="transmembrane region" description="Helical" evidence="1">
    <location>
        <begin position="48"/>
        <end position="68"/>
    </location>
</feature>
<protein>
    <recommendedName>
        <fullName evidence="3">Cytochrome c oxidase assembly protein COX20, mitochondrial</fullName>
    </recommendedName>
</protein>
<reference evidence="2" key="1">
    <citation type="journal article" date="2024" name="Gigascience">
        <title>Chromosome-level genome of the poultry shaft louse Menopon gallinae provides insight into the host-switching and adaptive evolution of parasitic lice.</title>
        <authorList>
            <person name="Xu Y."/>
            <person name="Ma L."/>
            <person name="Liu S."/>
            <person name="Liang Y."/>
            <person name="Liu Q."/>
            <person name="He Z."/>
            <person name="Tian L."/>
            <person name="Duan Y."/>
            <person name="Cai W."/>
            <person name="Li H."/>
            <person name="Song F."/>
        </authorList>
    </citation>
    <scope>NUCLEOTIDE SEQUENCE</scope>
    <source>
        <strain evidence="2">Cailab_2023a</strain>
    </source>
</reference>
<feature type="transmembrane region" description="Helical" evidence="1">
    <location>
        <begin position="21"/>
        <end position="42"/>
    </location>
</feature>
<evidence type="ECO:0008006" key="3">
    <source>
        <dbReference type="Google" id="ProtNLM"/>
    </source>
</evidence>
<name>A0AAW2HD28_9NEOP</name>
<comment type="caution">
    <text evidence="2">The sequence shown here is derived from an EMBL/GenBank/DDBJ whole genome shotgun (WGS) entry which is preliminary data.</text>
</comment>
<dbReference type="AlphaFoldDB" id="A0AAW2HD28"/>
<evidence type="ECO:0000256" key="1">
    <source>
        <dbReference type="SAM" id="Phobius"/>
    </source>
</evidence>
<keyword evidence="1" id="KW-0472">Membrane</keyword>